<feature type="region of interest" description="Disordered" evidence="1">
    <location>
        <begin position="22"/>
        <end position="48"/>
    </location>
</feature>
<comment type="caution">
    <text evidence="2">The sequence shown here is derived from an EMBL/GenBank/DDBJ whole genome shotgun (WGS) entry which is preliminary data.</text>
</comment>
<feature type="compositionally biased region" description="Acidic residues" evidence="1">
    <location>
        <begin position="87"/>
        <end position="98"/>
    </location>
</feature>
<accession>A0ABV9KRC3</accession>
<dbReference type="EMBL" id="JBHSGN010000002">
    <property type="protein sequence ID" value="MFC4672106.1"/>
    <property type="molecule type" value="Genomic_DNA"/>
</dbReference>
<evidence type="ECO:0000313" key="3">
    <source>
        <dbReference type="Proteomes" id="UP001596023"/>
    </source>
</evidence>
<organism evidence="2 3">
    <name type="scientific">Dysgonomonas termitidis</name>
    <dbReference type="NCBI Taxonomy" id="1516126"/>
    <lineage>
        <taxon>Bacteria</taxon>
        <taxon>Pseudomonadati</taxon>
        <taxon>Bacteroidota</taxon>
        <taxon>Bacteroidia</taxon>
        <taxon>Bacteroidales</taxon>
        <taxon>Dysgonomonadaceae</taxon>
        <taxon>Dysgonomonas</taxon>
    </lineage>
</organism>
<dbReference type="PROSITE" id="PS00018">
    <property type="entry name" value="EF_HAND_1"/>
    <property type="match status" value="1"/>
</dbReference>
<evidence type="ECO:0000313" key="2">
    <source>
        <dbReference type="EMBL" id="MFC4672106.1"/>
    </source>
</evidence>
<evidence type="ECO:0000256" key="1">
    <source>
        <dbReference type="SAM" id="MobiDB-lite"/>
    </source>
</evidence>
<name>A0ABV9KRC3_9BACT</name>
<gene>
    <name evidence="2" type="ORF">ACFO6W_00210</name>
</gene>
<evidence type="ECO:0008006" key="4">
    <source>
        <dbReference type="Google" id="ProtNLM"/>
    </source>
</evidence>
<feature type="compositionally biased region" description="Basic and acidic residues" evidence="1">
    <location>
        <begin position="22"/>
        <end position="33"/>
    </location>
</feature>
<proteinExistence type="predicted"/>
<protein>
    <recommendedName>
        <fullName evidence="4">Virion structural protein</fullName>
    </recommendedName>
</protein>
<feature type="region of interest" description="Disordered" evidence="1">
    <location>
        <begin position="78"/>
        <end position="111"/>
    </location>
</feature>
<dbReference type="RefSeq" id="WP_379993290.1">
    <property type="nucleotide sequence ID" value="NZ_JBHSGN010000002.1"/>
</dbReference>
<reference evidence="3" key="1">
    <citation type="journal article" date="2019" name="Int. J. Syst. Evol. Microbiol.">
        <title>The Global Catalogue of Microorganisms (GCM) 10K type strain sequencing project: providing services to taxonomists for standard genome sequencing and annotation.</title>
        <authorList>
            <consortium name="The Broad Institute Genomics Platform"/>
            <consortium name="The Broad Institute Genome Sequencing Center for Infectious Disease"/>
            <person name="Wu L."/>
            <person name="Ma J."/>
        </authorList>
    </citation>
    <scope>NUCLEOTIDE SEQUENCE [LARGE SCALE GENOMIC DNA]</scope>
    <source>
        <strain evidence="3">CCUG 66188</strain>
    </source>
</reference>
<dbReference type="Proteomes" id="UP001596023">
    <property type="component" value="Unassembled WGS sequence"/>
</dbReference>
<dbReference type="InterPro" id="IPR018247">
    <property type="entry name" value="EF_Hand_1_Ca_BS"/>
</dbReference>
<sequence>MKFNFFQALNTVLQILGLTDKSKDKKMSEDDWKSVASEYNTQNPGRDFDSDVAAALQEENAARAQAEQQRNQILDIANRVMPVGSTGDDDDDSGDDDGKEPPKPSDNTDPVAAVQKMADAIEALAARANMDKPEDETKPVFNINGPGTNKTHFLGITHSMFSLDKRWNKIAANPNYLNQSPQPTKAETKEFTREFESYGQSLSQRYAYLKQNNMLDATRLMAGEFTNDYSGLNPANLPDYYLIRRQDALIARLITLYNVYNVFPRRYGVQDREIMFSAFFDTVSQAWQLGEVFKGKMELQPELAYVDDAMIKLLFKPMKEIERMYIGYLNTEGSDPMKWSIIEWQILNVMTQAISEQNHRRVMGIYVHPETGVPGHYLNSSTGIIYTLIRYAHEFKLKIHDDAAYMGYTEATFLETVQDMLEDIKLAITEDYTVPFERLSVILNANHRLWWKKNCRAKYGKDLDFTGPDNMMNKVPDIDTPIIWLPNEGNLPFILIEEPGNLQCIEYLPGEMLALQFERGMEIYKAWSVWKEGSSASFVGIKFNTKAALDANKFMRQRIFMNKPASFLVDGSTTIDGSKGFWFVTQDNTAATALADITTPRDGVAYILEIGSDTNPTTIAKAGKFSEITAAFNPTAVGDYIMLVPNSDKTKFFELERTVGGVRTINAALQPNVPGVR</sequence>
<keyword evidence="3" id="KW-1185">Reference proteome</keyword>